<dbReference type="PANTHER" id="PTHR11439">
    <property type="entry name" value="GAG-POL-RELATED RETROTRANSPOSON"/>
    <property type="match status" value="1"/>
</dbReference>
<feature type="domain" description="Reverse transcriptase Ty1/copia-type" evidence="1">
    <location>
        <begin position="4"/>
        <end position="107"/>
    </location>
</feature>
<protein>
    <recommendedName>
        <fullName evidence="1">Reverse transcriptase Ty1/copia-type domain-containing protein</fullName>
    </recommendedName>
</protein>
<accession>A0A9Q3CN67</accession>
<reference evidence="2" key="1">
    <citation type="submission" date="2021-03" db="EMBL/GenBank/DDBJ databases">
        <title>Draft genome sequence of rust myrtle Austropuccinia psidii MF-1, a brazilian biotype.</title>
        <authorList>
            <person name="Quecine M.C."/>
            <person name="Pachon D.M.R."/>
            <person name="Bonatelli M.L."/>
            <person name="Correr F.H."/>
            <person name="Franceschini L.M."/>
            <person name="Leite T.F."/>
            <person name="Margarido G.R.A."/>
            <person name="Almeida C.A."/>
            <person name="Ferrarezi J.A."/>
            <person name="Labate C.A."/>
        </authorList>
    </citation>
    <scope>NUCLEOTIDE SEQUENCE</scope>
    <source>
        <strain evidence="2">MF-1</strain>
    </source>
</reference>
<name>A0A9Q3CN67_9BASI</name>
<dbReference type="Pfam" id="PF07727">
    <property type="entry name" value="RVT_2"/>
    <property type="match status" value="1"/>
</dbReference>
<evidence type="ECO:0000259" key="1">
    <source>
        <dbReference type="Pfam" id="PF07727"/>
    </source>
</evidence>
<gene>
    <name evidence="2" type="ORF">O181_025316</name>
</gene>
<dbReference type="InterPro" id="IPR013103">
    <property type="entry name" value="RVT_2"/>
</dbReference>
<keyword evidence="3" id="KW-1185">Reference proteome</keyword>
<dbReference type="OrthoDB" id="414945at2759"/>
<proteinExistence type="predicted"/>
<sequence>MLRTWLLEVSFKVSVLDPCVFFRGNGFITWLYVHVDDIGIFGSNIQAFKDELSREFKIKDVGKVDLMLGIKVIHLNYGITLDQHHFCESLLKLYGMSACQPFTTPLIPNLHLKKASPEEKLAFKALGINYCRIIGSLSYLSTATRPDLLHAVSTLSQYLEDPESEDWRSFLHVLCYLWGTPDFWLSYSHGDDGIIGYSDADWGNCQDTQRLVTGYLDTLDRNIIIWKMRKQTSVSISTTEAGYKALCDLTSELLWLRQWCLECQVLEIKSPILVLDNNQSCINTANGDCKINNKQIKHVDIQLPLSRR</sequence>
<dbReference type="EMBL" id="AVOT02008245">
    <property type="protein sequence ID" value="MBW0485601.1"/>
    <property type="molecule type" value="Genomic_DNA"/>
</dbReference>
<evidence type="ECO:0000313" key="3">
    <source>
        <dbReference type="Proteomes" id="UP000765509"/>
    </source>
</evidence>
<dbReference type="CDD" id="cd09272">
    <property type="entry name" value="RNase_HI_RT_Ty1"/>
    <property type="match status" value="1"/>
</dbReference>
<evidence type="ECO:0000313" key="2">
    <source>
        <dbReference type="EMBL" id="MBW0485601.1"/>
    </source>
</evidence>
<comment type="caution">
    <text evidence="2">The sequence shown here is derived from an EMBL/GenBank/DDBJ whole genome shotgun (WGS) entry which is preliminary data.</text>
</comment>
<dbReference type="AlphaFoldDB" id="A0A9Q3CN67"/>
<dbReference type="PANTHER" id="PTHR11439:SF467">
    <property type="entry name" value="INTEGRASE CATALYTIC DOMAIN-CONTAINING PROTEIN"/>
    <property type="match status" value="1"/>
</dbReference>
<dbReference type="Proteomes" id="UP000765509">
    <property type="component" value="Unassembled WGS sequence"/>
</dbReference>
<organism evidence="2 3">
    <name type="scientific">Austropuccinia psidii MF-1</name>
    <dbReference type="NCBI Taxonomy" id="1389203"/>
    <lineage>
        <taxon>Eukaryota</taxon>
        <taxon>Fungi</taxon>
        <taxon>Dikarya</taxon>
        <taxon>Basidiomycota</taxon>
        <taxon>Pucciniomycotina</taxon>
        <taxon>Pucciniomycetes</taxon>
        <taxon>Pucciniales</taxon>
        <taxon>Sphaerophragmiaceae</taxon>
        <taxon>Austropuccinia</taxon>
    </lineage>
</organism>